<feature type="compositionally biased region" description="Basic and acidic residues" evidence="1">
    <location>
        <begin position="121"/>
        <end position="130"/>
    </location>
</feature>
<evidence type="ECO:0000313" key="4">
    <source>
        <dbReference type="Proteomes" id="UP001610563"/>
    </source>
</evidence>
<evidence type="ECO:0000313" key="3">
    <source>
        <dbReference type="EMBL" id="KAL2800223.1"/>
    </source>
</evidence>
<organism evidence="3 4">
    <name type="scientific">Aspergillus keveii</name>
    <dbReference type="NCBI Taxonomy" id="714993"/>
    <lineage>
        <taxon>Eukaryota</taxon>
        <taxon>Fungi</taxon>
        <taxon>Dikarya</taxon>
        <taxon>Ascomycota</taxon>
        <taxon>Pezizomycotina</taxon>
        <taxon>Eurotiomycetes</taxon>
        <taxon>Eurotiomycetidae</taxon>
        <taxon>Eurotiales</taxon>
        <taxon>Aspergillaceae</taxon>
        <taxon>Aspergillus</taxon>
        <taxon>Aspergillus subgen. Nidulantes</taxon>
    </lineage>
</organism>
<name>A0ABR4GMC8_9EURO</name>
<sequence length="157" mass="18422">MEGNSKKWLFSFLNIQRGRLFGCCWPLLPYRVLFLSVLFLLLYLYYLCMFYVDVVHVHVFSLFSFFVFNSIRVKYPESSGGWFFSSSYPVSYSIVPVVSAAQRNRPPKKKEHRVYGPGNVRDGERDEEKSRHHTQTDYPQLFVTFGFACLSFCLPQV</sequence>
<feature type="transmembrane region" description="Helical" evidence="2">
    <location>
        <begin position="20"/>
        <end position="44"/>
    </location>
</feature>
<accession>A0ABR4GMC8</accession>
<dbReference type="Proteomes" id="UP001610563">
    <property type="component" value="Unassembled WGS sequence"/>
</dbReference>
<proteinExistence type="predicted"/>
<dbReference type="EMBL" id="JBFTWV010000004">
    <property type="protein sequence ID" value="KAL2800223.1"/>
    <property type="molecule type" value="Genomic_DNA"/>
</dbReference>
<keyword evidence="4" id="KW-1185">Reference proteome</keyword>
<protein>
    <submittedName>
        <fullName evidence="3">Uncharacterized protein</fullName>
    </submittedName>
</protein>
<gene>
    <name evidence="3" type="ORF">BJX66DRAFT_182193</name>
</gene>
<reference evidence="3 4" key="1">
    <citation type="submission" date="2024-07" db="EMBL/GenBank/DDBJ databases">
        <title>Section-level genome sequencing and comparative genomics of Aspergillus sections Usti and Cavernicolus.</title>
        <authorList>
            <consortium name="Lawrence Berkeley National Laboratory"/>
            <person name="Nybo J.L."/>
            <person name="Vesth T.C."/>
            <person name="Theobald S."/>
            <person name="Frisvad J.C."/>
            <person name="Larsen T.O."/>
            <person name="Kjaerboelling I."/>
            <person name="Rothschild-Mancinelli K."/>
            <person name="Lyhne E.K."/>
            <person name="Kogle M.E."/>
            <person name="Barry K."/>
            <person name="Clum A."/>
            <person name="Na H."/>
            <person name="Ledsgaard L."/>
            <person name="Lin J."/>
            <person name="Lipzen A."/>
            <person name="Kuo A."/>
            <person name="Riley R."/>
            <person name="Mondo S."/>
            <person name="Labutti K."/>
            <person name="Haridas S."/>
            <person name="Pangalinan J."/>
            <person name="Salamov A.A."/>
            <person name="Simmons B.A."/>
            <person name="Magnuson J.K."/>
            <person name="Chen J."/>
            <person name="Drula E."/>
            <person name="Henrissat B."/>
            <person name="Wiebenga A."/>
            <person name="Lubbers R.J."/>
            <person name="Gomes A.C."/>
            <person name="Makela M.R."/>
            <person name="Stajich J."/>
            <person name="Grigoriev I.V."/>
            <person name="Mortensen U.H."/>
            <person name="De Vries R.P."/>
            <person name="Baker S.E."/>
            <person name="Andersen M.R."/>
        </authorList>
    </citation>
    <scope>NUCLEOTIDE SEQUENCE [LARGE SCALE GENOMIC DNA]</scope>
    <source>
        <strain evidence="3 4">CBS 209.92</strain>
    </source>
</reference>
<comment type="caution">
    <text evidence="3">The sequence shown here is derived from an EMBL/GenBank/DDBJ whole genome shotgun (WGS) entry which is preliminary data.</text>
</comment>
<feature type="region of interest" description="Disordered" evidence="1">
    <location>
        <begin position="103"/>
        <end position="133"/>
    </location>
</feature>
<keyword evidence="2" id="KW-0472">Membrane</keyword>
<evidence type="ECO:0000256" key="1">
    <source>
        <dbReference type="SAM" id="MobiDB-lite"/>
    </source>
</evidence>
<feature type="transmembrane region" description="Helical" evidence="2">
    <location>
        <begin position="50"/>
        <end position="68"/>
    </location>
</feature>
<evidence type="ECO:0000256" key="2">
    <source>
        <dbReference type="SAM" id="Phobius"/>
    </source>
</evidence>
<keyword evidence="2" id="KW-0812">Transmembrane</keyword>
<keyword evidence="2" id="KW-1133">Transmembrane helix</keyword>